<gene>
    <name evidence="6 8" type="primary">nusB</name>
    <name evidence="8" type="ORF">IAD23_06055</name>
</gene>
<evidence type="ECO:0000256" key="3">
    <source>
        <dbReference type="ARBA" id="ARBA00022884"/>
    </source>
</evidence>
<dbReference type="HAMAP" id="MF_00073">
    <property type="entry name" value="NusB"/>
    <property type="match status" value="1"/>
</dbReference>
<dbReference type="Gene3D" id="1.10.940.10">
    <property type="entry name" value="NusB-like"/>
    <property type="match status" value="1"/>
</dbReference>
<keyword evidence="3 6" id="KW-0694">RNA-binding</keyword>
<evidence type="ECO:0000256" key="2">
    <source>
        <dbReference type="ARBA" id="ARBA00022814"/>
    </source>
</evidence>
<protein>
    <recommendedName>
        <fullName evidence="6">Transcription antitermination protein NusB</fullName>
    </recommendedName>
    <alternativeName>
        <fullName evidence="6">Antitermination factor NusB</fullName>
    </alternativeName>
</protein>
<comment type="caution">
    <text evidence="8">The sequence shown here is derived from an EMBL/GenBank/DDBJ whole genome shotgun (WGS) entry which is preliminary data.</text>
</comment>
<evidence type="ECO:0000313" key="8">
    <source>
        <dbReference type="EMBL" id="HIU69506.1"/>
    </source>
</evidence>
<keyword evidence="2 6" id="KW-0889">Transcription antitermination</keyword>
<evidence type="ECO:0000256" key="4">
    <source>
        <dbReference type="ARBA" id="ARBA00023015"/>
    </source>
</evidence>
<evidence type="ECO:0000256" key="5">
    <source>
        <dbReference type="ARBA" id="ARBA00023163"/>
    </source>
</evidence>
<dbReference type="PANTHER" id="PTHR11078">
    <property type="entry name" value="N UTILIZATION SUBSTANCE PROTEIN B-RELATED"/>
    <property type="match status" value="1"/>
</dbReference>
<reference evidence="8" key="1">
    <citation type="submission" date="2020-10" db="EMBL/GenBank/DDBJ databases">
        <authorList>
            <person name="Gilroy R."/>
        </authorList>
    </citation>
    <scope>NUCLEOTIDE SEQUENCE</scope>
    <source>
        <strain evidence="8">CHK176-6737</strain>
    </source>
</reference>
<dbReference type="GO" id="GO:0005829">
    <property type="term" value="C:cytosol"/>
    <property type="evidence" value="ECO:0007669"/>
    <property type="project" value="TreeGrafter"/>
</dbReference>
<evidence type="ECO:0000256" key="1">
    <source>
        <dbReference type="ARBA" id="ARBA00005952"/>
    </source>
</evidence>
<proteinExistence type="inferred from homology"/>
<comment type="similarity">
    <text evidence="1 6">Belongs to the NusB family.</text>
</comment>
<reference evidence="8" key="2">
    <citation type="journal article" date="2021" name="PeerJ">
        <title>Extensive microbial diversity within the chicken gut microbiome revealed by metagenomics and culture.</title>
        <authorList>
            <person name="Gilroy R."/>
            <person name="Ravi A."/>
            <person name="Getino M."/>
            <person name="Pursley I."/>
            <person name="Horton D.L."/>
            <person name="Alikhan N.F."/>
            <person name="Baker D."/>
            <person name="Gharbi K."/>
            <person name="Hall N."/>
            <person name="Watson M."/>
            <person name="Adriaenssens E.M."/>
            <person name="Foster-Nyarko E."/>
            <person name="Jarju S."/>
            <person name="Secka A."/>
            <person name="Antonio M."/>
            <person name="Oren A."/>
            <person name="Chaudhuri R.R."/>
            <person name="La Ragione R."/>
            <person name="Hildebrand F."/>
            <person name="Pallen M.J."/>
        </authorList>
    </citation>
    <scope>NUCLEOTIDE SEQUENCE</scope>
    <source>
        <strain evidence="8">CHK176-6737</strain>
    </source>
</reference>
<dbReference type="Pfam" id="PF01029">
    <property type="entry name" value="NusB"/>
    <property type="match status" value="1"/>
</dbReference>
<dbReference type="InterPro" id="IPR035926">
    <property type="entry name" value="NusB-like_sf"/>
</dbReference>
<dbReference type="GO" id="GO:0031564">
    <property type="term" value="P:transcription antitermination"/>
    <property type="evidence" value="ECO:0007669"/>
    <property type="project" value="UniProtKB-KW"/>
</dbReference>
<dbReference type="EMBL" id="DVNM01000032">
    <property type="protein sequence ID" value="HIU69506.1"/>
    <property type="molecule type" value="Genomic_DNA"/>
</dbReference>
<comment type="function">
    <text evidence="6">Involved in transcription antitermination. Required for transcription of ribosomal RNA (rRNA) genes. Binds specifically to the boxA antiterminator sequence of the ribosomal RNA (rrn) operons.</text>
</comment>
<feature type="domain" description="NusB/RsmB/TIM44" evidence="7">
    <location>
        <begin position="5"/>
        <end position="127"/>
    </location>
</feature>
<dbReference type="NCBIfam" id="TIGR01951">
    <property type="entry name" value="nusB"/>
    <property type="match status" value="1"/>
</dbReference>
<dbReference type="Proteomes" id="UP000824125">
    <property type="component" value="Unassembled WGS sequence"/>
</dbReference>
<evidence type="ECO:0000256" key="6">
    <source>
        <dbReference type="HAMAP-Rule" id="MF_00073"/>
    </source>
</evidence>
<dbReference type="InterPro" id="IPR011605">
    <property type="entry name" value="NusB_fam"/>
</dbReference>
<dbReference type="SUPFAM" id="SSF48013">
    <property type="entry name" value="NusB-like"/>
    <property type="match status" value="1"/>
</dbReference>
<dbReference type="PANTHER" id="PTHR11078:SF3">
    <property type="entry name" value="ANTITERMINATION NUSB DOMAIN-CONTAINING PROTEIN"/>
    <property type="match status" value="1"/>
</dbReference>
<evidence type="ECO:0000313" key="9">
    <source>
        <dbReference type="Proteomes" id="UP000824125"/>
    </source>
</evidence>
<evidence type="ECO:0000259" key="7">
    <source>
        <dbReference type="Pfam" id="PF01029"/>
    </source>
</evidence>
<keyword evidence="5 6" id="KW-0804">Transcription</keyword>
<keyword evidence="4 6" id="KW-0805">Transcription regulation</keyword>
<dbReference type="AlphaFoldDB" id="A0A9D1MUT4"/>
<name>A0A9D1MUT4_9FIRM</name>
<dbReference type="GO" id="GO:0006353">
    <property type="term" value="P:DNA-templated transcription termination"/>
    <property type="evidence" value="ECO:0007669"/>
    <property type="project" value="UniProtKB-UniRule"/>
</dbReference>
<dbReference type="InterPro" id="IPR006027">
    <property type="entry name" value="NusB_RsmB_TIM44"/>
</dbReference>
<sequence length="136" mass="15171">MKRAQQREQAFVLIFEKLFSNLDDQELIEIYDENFEEPVCAYAKRLLQGVSEHTQEIDSVIAAFSSGWKVSRISKVDLAVLRLAVYEIAHVDEVPGEVCVNEAVELTKKYAAPSDASFVNGVLGAYLRSETNVSGN</sequence>
<dbReference type="GO" id="GO:0003723">
    <property type="term" value="F:RNA binding"/>
    <property type="evidence" value="ECO:0007669"/>
    <property type="project" value="UniProtKB-UniRule"/>
</dbReference>
<accession>A0A9D1MUT4</accession>
<organism evidence="8 9">
    <name type="scientific">Candidatus Scybalenecus merdavium</name>
    <dbReference type="NCBI Taxonomy" id="2840939"/>
    <lineage>
        <taxon>Bacteria</taxon>
        <taxon>Bacillati</taxon>
        <taxon>Bacillota</taxon>
        <taxon>Clostridia</taxon>
        <taxon>Eubacteriales</taxon>
        <taxon>Oscillospiraceae</taxon>
        <taxon>Oscillospiraceae incertae sedis</taxon>
        <taxon>Candidatus Scybalenecus</taxon>
    </lineage>
</organism>